<dbReference type="GO" id="GO:0016020">
    <property type="term" value="C:membrane"/>
    <property type="evidence" value="ECO:0007669"/>
    <property type="project" value="UniProtKB-SubCell"/>
</dbReference>
<dbReference type="KEGG" id="sper:EW093_07080"/>
<dbReference type="Gene3D" id="1.20.1510.10">
    <property type="entry name" value="Cation efflux protein transmembrane domain"/>
    <property type="match status" value="1"/>
</dbReference>
<dbReference type="NCBIfam" id="TIGR01297">
    <property type="entry name" value="CDF"/>
    <property type="match status" value="1"/>
</dbReference>
<organism evidence="10 11">
    <name type="scientific">Thiospirochaeta perfilievii</name>
    <dbReference type="NCBI Taxonomy" id="252967"/>
    <lineage>
        <taxon>Bacteria</taxon>
        <taxon>Pseudomonadati</taxon>
        <taxon>Spirochaetota</taxon>
        <taxon>Spirochaetia</taxon>
        <taxon>Spirochaetales</taxon>
        <taxon>Spirochaetaceae</taxon>
        <taxon>Thiospirochaeta</taxon>
    </lineage>
</organism>
<dbReference type="OrthoDB" id="9806522at2"/>
<dbReference type="SUPFAM" id="SSF161111">
    <property type="entry name" value="Cation efflux protein transmembrane domain-like"/>
    <property type="match status" value="1"/>
</dbReference>
<dbReference type="PANTHER" id="PTHR43840:SF15">
    <property type="entry name" value="MITOCHONDRIAL METAL TRANSPORTER 1-RELATED"/>
    <property type="match status" value="1"/>
</dbReference>
<feature type="domain" description="Cation efflux protein transmembrane" evidence="8">
    <location>
        <begin position="13"/>
        <end position="212"/>
    </location>
</feature>
<evidence type="ECO:0000256" key="4">
    <source>
        <dbReference type="ARBA" id="ARBA00022692"/>
    </source>
</evidence>
<proteinExistence type="inferred from homology"/>
<dbReference type="AlphaFoldDB" id="A0A5C1QAE0"/>
<evidence type="ECO:0000313" key="11">
    <source>
        <dbReference type="Proteomes" id="UP000323824"/>
    </source>
</evidence>
<reference evidence="10 11" key="1">
    <citation type="submission" date="2019-02" db="EMBL/GenBank/DDBJ databases">
        <authorList>
            <person name="Fomenkov A."/>
            <person name="Dubinina G."/>
            <person name="Grabovich M."/>
            <person name="Vincze T."/>
            <person name="Roberts R.J."/>
        </authorList>
    </citation>
    <scope>NUCLEOTIDE SEQUENCE [LARGE SCALE GENOMIC DNA]</scope>
    <source>
        <strain evidence="10 11">P</strain>
    </source>
</reference>
<dbReference type="FunFam" id="1.20.1510.10:FF:000006">
    <property type="entry name" value="Divalent cation efflux transporter"/>
    <property type="match status" value="1"/>
</dbReference>
<comment type="subcellular location">
    <subcellularLocation>
        <location evidence="1">Membrane</location>
        <topology evidence="1">Multi-pass membrane protein</topology>
    </subcellularLocation>
</comment>
<evidence type="ECO:0000259" key="9">
    <source>
        <dbReference type="Pfam" id="PF16916"/>
    </source>
</evidence>
<keyword evidence="3" id="KW-0813">Transport</keyword>
<keyword evidence="4 7" id="KW-0812">Transmembrane</keyword>
<name>A0A5C1QAE0_9SPIO</name>
<dbReference type="RefSeq" id="WP_149567718.1">
    <property type="nucleotide sequence ID" value="NZ_CP035807.1"/>
</dbReference>
<feature type="transmembrane region" description="Helical" evidence="7">
    <location>
        <begin position="12"/>
        <end position="39"/>
    </location>
</feature>
<evidence type="ECO:0000256" key="6">
    <source>
        <dbReference type="ARBA" id="ARBA00023136"/>
    </source>
</evidence>
<dbReference type="PANTHER" id="PTHR43840">
    <property type="entry name" value="MITOCHONDRIAL METAL TRANSPORTER 1-RELATED"/>
    <property type="match status" value="1"/>
</dbReference>
<evidence type="ECO:0000313" key="10">
    <source>
        <dbReference type="EMBL" id="QEN04471.1"/>
    </source>
</evidence>
<sequence length="303" mass="32846">MESDYKYGKRVTLVGTVVNILLSFVKLLVGFFSGSLALVADGFHSLSDLASDLVVYVGLSFAEKPDDSSHHFGHGKFETFSAFLVGVLLALAGIVIGKDSFVMFRAVFNGEILHPPKIWALYITILSVVVKEILYRYTKNAGKKINSPSVIANAWHHRSDSFSSIGASLGIAGAIFLGGKWVILDPLAGIIVGLILLKEALSIIRTNVAGLLDVSLGSESTSLIKKIVESTANCSEPHNIRTRSVGKRVVLSLHIRVNDNFTIKKGHSIAHDVEDRLKEHFGEDAIVTVHVEPKSLCSDALQK</sequence>
<comment type="similarity">
    <text evidence="2">Belongs to the cation diffusion facilitator (CDF) transporter (TC 2.A.4) family.</text>
</comment>
<evidence type="ECO:0000256" key="3">
    <source>
        <dbReference type="ARBA" id="ARBA00022448"/>
    </source>
</evidence>
<feature type="transmembrane region" description="Helical" evidence="7">
    <location>
        <begin position="79"/>
        <end position="97"/>
    </location>
</feature>
<keyword evidence="11" id="KW-1185">Reference proteome</keyword>
<dbReference type="InterPro" id="IPR002524">
    <property type="entry name" value="Cation_efflux"/>
</dbReference>
<feature type="transmembrane region" description="Helical" evidence="7">
    <location>
        <begin position="171"/>
        <end position="197"/>
    </location>
</feature>
<gene>
    <name evidence="10" type="ORF">EW093_07080</name>
</gene>
<dbReference type="InterPro" id="IPR027469">
    <property type="entry name" value="Cation_efflux_TMD_sf"/>
</dbReference>
<feature type="domain" description="Cation efflux protein cytoplasmic" evidence="9">
    <location>
        <begin position="219"/>
        <end position="293"/>
    </location>
</feature>
<keyword evidence="5 7" id="KW-1133">Transmembrane helix</keyword>
<evidence type="ECO:0000256" key="5">
    <source>
        <dbReference type="ARBA" id="ARBA00022989"/>
    </source>
</evidence>
<accession>A0A5C1QAE0</accession>
<dbReference type="InterPro" id="IPR036837">
    <property type="entry name" value="Cation_efflux_CTD_sf"/>
</dbReference>
<evidence type="ECO:0000259" key="8">
    <source>
        <dbReference type="Pfam" id="PF01545"/>
    </source>
</evidence>
<feature type="transmembrane region" description="Helical" evidence="7">
    <location>
        <begin position="118"/>
        <end position="137"/>
    </location>
</feature>
<dbReference type="Proteomes" id="UP000323824">
    <property type="component" value="Chromosome"/>
</dbReference>
<dbReference type="Pfam" id="PF01545">
    <property type="entry name" value="Cation_efflux"/>
    <property type="match status" value="1"/>
</dbReference>
<keyword evidence="6 7" id="KW-0472">Membrane</keyword>
<dbReference type="EMBL" id="CP035807">
    <property type="protein sequence ID" value="QEN04471.1"/>
    <property type="molecule type" value="Genomic_DNA"/>
</dbReference>
<dbReference type="InterPro" id="IPR058533">
    <property type="entry name" value="Cation_efflux_TM"/>
</dbReference>
<protein>
    <submittedName>
        <fullName evidence="10">Cation transporter</fullName>
    </submittedName>
</protein>
<reference evidence="10 11" key="2">
    <citation type="submission" date="2019-09" db="EMBL/GenBank/DDBJ databases">
        <title>Complete Genome Sequence and Methylome Analysis of free living Spirochaetas.</title>
        <authorList>
            <person name="Leshcheva N."/>
            <person name="Mikheeva N."/>
        </authorList>
    </citation>
    <scope>NUCLEOTIDE SEQUENCE [LARGE SCALE GENOMIC DNA]</scope>
    <source>
        <strain evidence="10 11">P</strain>
    </source>
</reference>
<evidence type="ECO:0000256" key="1">
    <source>
        <dbReference type="ARBA" id="ARBA00004141"/>
    </source>
</evidence>
<dbReference type="GO" id="GO:0008324">
    <property type="term" value="F:monoatomic cation transmembrane transporter activity"/>
    <property type="evidence" value="ECO:0007669"/>
    <property type="project" value="InterPro"/>
</dbReference>
<dbReference type="InterPro" id="IPR027470">
    <property type="entry name" value="Cation_efflux_CTD"/>
</dbReference>
<dbReference type="Pfam" id="PF16916">
    <property type="entry name" value="ZT_dimer"/>
    <property type="match status" value="1"/>
</dbReference>
<dbReference type="InterPro" id="IPR050291">
    <property type="entry name" value="CDF_Transporter"/>
</dbReference>
<dbReference type="SUPFAM" id="SSF160240">
    <property type="entry name" value="Cation efflux protein cytoplasmic domain-like"/>
    <property type="match status" value="1"/>
</dbReference>
<evidence type="ECO:0000256" key="2">
    <source>
        <dbReference type="ARBA" id="ARBA00008114"/>
    </source>
</evidence>
<evidence type="ECO:0000256" key="7">
    <source>
        <dbReference type="SAM" id="Phobius"/>
    </source>
</evidence>
<dbReference type="Gene3D" id="3.30.70.1350">
    <property type="entry name" value="Cation efflux protein, cytoplasmic domain"/>
    <property type="match status" value="1"/>
</dbReference>